<feature type="non-terminal residue" evidence="2">
    <location>
        <position position="1"/>
    </location>
</feature>
<protein>
    <submittedName>
        <fullName evidence="2">Transmembrane domain-containing protein</fullName>
    </submittedName>
</protein>
<feature type="transmembrane region" description="Helical" evidence="1">
    <location>
        <begin position="28"/>
        <end position="52"/>
    </location>
</feature>
<sequence length="123" mass="14391">FIDAIPSDQSRGIHAPILKKQKQHIMHYYLLFAFLQLVKITMFVTQLFPSLFNQRLTMYFSVYNLFDSMMVSILINNKCNEVRTQLNFLSDELLKKSSNLAVALPRMLVSECGHAKFFRKQII</sequence>
<keyword evidence="1" id="KW-0472">Membrane</keyword>
<name>A0A146KB45_9EUKA</name>
<evidence type="ECO:0000256" key="1">
    <source>
        <dbReference type="SAM" id="Phobius"/>
    </source>
</evidence>
<gene>
    <name evidence="2" type="ORF">TPC1_13459</name>
</gene>
<keyword evidence="1 2" id="KW-0812">Transmembrane</keyword>
<reference evidence="2" key="1">
    <citation type="submission" date="2015-07" db="EMBL/GenBank/DDBJ databases">
        <title>Adaptation to a free-living lifestyle via gene acquisitions in the diplomonad Trepomonas sp. PC1.</title>
        <authorList>
            <person name="Xu F."/>
            <person name="Jerlstrom-Hultqvist J."/>
            <person name="Kolisko M."/>
            <person name="Simpson A.G.B."/>
            <person name="Roger A.J."/>
            <person name="Svard S.G."/>
            <person name="Andersson J.O."/>
        </authorList>
    </citation>
    <scope>NUCLEOTIDE SEQUENCE</scope>
    <source>
        <strain evidence="2">PC1</strain>
    </source>
</reference>
<organism evidence="2">
    <name type="scientific">Trepomonas sp. PC1</name>
    <dbReference type="NCBI Taxonomy" id="1076344"/>
    <lineage>
        <taxon>Eukaryota</taxon>
        <taxon>Metamonada</taxon>
        <taxon>Diplomonadida</taxon>
        <taxon>Hexamitidae</taxon>
        <taxon>Hexamitinae</taxon>
        <taxon>Trepomonas</taxon>
    </lineage>
</organism>
<proteinExistence type="predicted"/>
<feature type="non-terminal residue" evidence="2">
    <location>
        <position position="123"/>
    </location>
</feature>
<keyword evidence="1" id="KW-1133">Transmembrane helix</keyword>
<evidence type="ECO:0000313" key="2">
    <source>
        <dbReference type="EMBL" id="JAP94033.1"/>
    </source>
</evidence>
<dbReference type="EMBL" id="GDID01002573">
    <property type="protein sequence ID" value="JAP94033.1"/>
    <property type="molecule type" value="Transcribed_RNA"/>
</dbReference>
<dbReference type="AlphaFoldDB" id="A0A146KB45"/>
<accession>A0A146KB45</accession>